<dbReference type="PANTHER" id="PTHR22930">
    <property type="match status" value="1"/>
</dbReference>
<dbReference type="GeneID" id="111107952"/>
<reference evidence="10" key="1">
    <citation type="submission" date="2025-08" db="UniProtKB">
        <authorList>
            <consortium name="RefSeq"/>
        </authorList>
    </citation>
    <scope>IDENTIFICATION</scope>
    <source>
        <tissue evidence="10">Whole sample</tissue>
    </source>
</reference>
<dbReference type="GO" id="GO:0004518">
    <property type="term" value="F:nuclease activity"/>
    <property type="evidence" value="ECO:0007669"/>
    <property type="project" value="UniProtKB-KW"/>
</dbReference>
<evidence type="ECO:0000256" key="5">
    <source>
        <dbReference type="ARBA" id="ARBA00022723"/>
    </source>
</evidence>
<keyword evidence="7" id="KW-0539">Nucleus</keyword>
<keyword evidence="4" id="KW-0540">Nuclease</keyword>
<protein>
    <submittedName>
        <fullName evidence="10">Nuclease HARBI1</fullName>
    </submittedName>
</protein>
<evidence type="ECO:0000256" key="4">
    <source>
        <dbReference type="ARBA" id="ARBA00022722"/>
    </source>
</evidence>
<evidence type="ECO:0000256" key="3">
    <source>
        <dbReference type="ARBA" id="ARBA00006958"/>
    </source>
</evidence>
<evidence type="ECO:0000256" key="2">
    <source>
        <dbReference type="ARBA" id="ARBA00004123"/>
    </source>
</evidence>
<organism evidence="9 10">
    <name type="scientific">Crassostrea virginica</name>
    <name type="common">Eastern oyster</name>
    <dbReference type="NCBI Taxonomy" id="6565"/>
    <lineage>
        <taxon>Eukaryota</taxon>
        <taxon>Metazoa</taxon>
        <taxon>Spiralia</taxon>
        <taxon>Lophotrochozoa</taxon>
        <taxon>Mollusca</taxon>
        <taxon>Bivalvia</taxon>
        <taxon>Autobranchia</taxon>
        <taxon>Pteriomorphia</taxon>
        <taxon>Ostreida</taxon>
        <taxon>Ostreoidea</taxon>
        <taxon>Ostreidae</taxon>
        <taxon>Crassostrea</taxon>
    </lineage>
</organism>
<evidence type="ECO:0000259" key="8">
    <source>
        <dbReference type="Pfam" id="PF13359"/>
    </source>
</evidence>
<dbReference type="InterPro" id="IPR027806">
    <property type="entry name" value="HARBI1_dom"/>
</dbReference>
<keyword evidence="5" id="KW-0479">Metal-binding</keyword>
<dbReference type="PANTHER" id="PTHR22930:SF267">
    <property type="entry name" value="NUCLEASE HARBI1-RELATED"/>
    <property type="match status" value="1"/>
</dbReference>
<comment type="subcellular location">
    <subcellularLocation>
        <location evidence="2">Nucleus</location>
    </subcellularLocation>
</comment>
<dbReference type="Proteomes" id="UP000694844">
    <property type="component" value="Chromosome 8"/>
</dbReference>
<gene>
    <name evidence="10" type="primary">LOC111107952</name>
</gene>
<evidence type="ECO:0000313" key="10">
    <source>
        <dbReference type="RefSeq" id="XP_022299125.1"/>
    </source>
</evidence>
<evidence type="ECO:0000256" key="1">
    <source>
        <dbReference type="ARBA" id="ARBA00001968"/>
    </source>
</evidence>
<dbReference type="InterPro" id="IPR045249">
    <property type="entry name" value="HARBI1-like"/>
</dbReference>
<comment type="similarity">
    <text evidence="3">Belongs to the HARBI1 family.</text>
</comment>
<proteinExistence type="inferred from homology"/>
<name>A0A8B8B6U3_CRAVI</name>
<dbReference type="AlphaFoldDB" id="A0A8B8B6U3"/>
<feature type="domain" description="DDE Tnp4" evidence="8">
    <location>
        <begin position="6"/>
        <end position="143"/>
    </location>
</feature>
<comment type="cofactor">
    <cofactor evidence="1">
        <name>a divalent metal cation</name>
        <dbReference type="ChEBI" id="CHEBI:60240"/>
    </cofactor>
</comment>
<dbReference type="GO" id="GO:0005634">
    <property type="term" value="C:nucleus"/>
    <property type="evidence" value="ECO:0007669"/>
    <property type="project" value="UniProtKB-SubCell"/>
</dbReference>
<accession>A0A8B8B6U3</accession>
<dbReference type="Pfam" id="PF13359">
    <property type="entry name" value="DDE_Tnp_4"/>
    <property type="match status" value="1"/>
</dbReference>
<evidence type="ECO:0000256" key="7">
    <source>
        <dbReference type="ARBA" id="ARBA00023242"/>
    </source>
</evidence>
<sequence>MSGTNEPAYVCRKNVHALNIQAGADARMRFLHLNACFPGSSHDSFVLANSGLPARMQSLPEGGWLLGDSGYPLKTCILTPFSSPSNQQELKFNEAHGKTRVVVERAFGVLKSRFRCLHKSGGSLPFSPPKCSRVIETCFRLHNISIEEKIPLRDERRIVNMNHNIVCRDVATVLALQLRQRVANLI</sequence>
<evidence type="ECO:0000256" key="6">
    <source>
        <dbReference type="ARBA" id="ARBA00022801"/>
    </source>
</evidence>
<keyword evidence="6" id="KW-0378">Hydrolase</keyword>
<dbReference type="GO" id="GO:0016787">
    <property type="term" value="F:hydrolase activity"/>
    <property type="evidence" value="ECO:0007669"/>
    <property type="project" value="UniProtKB-KW"/>
</dbReference>
<dbReference type="RefSeq" id="XP_022299125.1">
    <property type="nucleotide sequence ID" value="XM_022443417.1"/>
</dbReference>
<dbReference type="GO" id="GO:0046872">
    <property type="term" value="F:metal ion binding"/>
    <property type="evidence" value="ECO:0007669"/>
    <property type="project" value="UniProtKB-KW"/>
</dbReference>
<dbReference type="KEGG" id="cvn:111107952"/>
<keyword evidence="9" id="KW-1185">Reference proteome</keyword>
<evidence type="ECO:0000313" key="9">
    <source>
        <dbReference type="Proteomes" id="UP000694844"/>
    </source>
</evidence>
<dbReference type="OrthoDB" id="1515171at2759"/>